<evidence type="ECO:0000256" key="2">
    <source>
        <dbReference type="SAM" id="SignalP"/>
    </source>
</evidence>
<sequence length="526" mass="58918">MKPHIFLLGVVYLSISPSYGIYDPCSNEGCNQKVNTAPQSYNCLPNGPSYTSTTPQNYLQPILNAQTNSPQGSRNLQSLYSIASVPGPTQNAMLNFVPDTAAAQSVFSPIQKIPAQNEPPNLVPQAKVQRQLFHFDPPAPASQSVFVANQQPLGQSSLSSFFPVQGQFPAATTRPFVGFNQQTPFQNLQVNFPPVLPLNLVPQQYPQYSFLPTASRSFYDINQPAPIHANNFVPLMPPLNERYLPPQSLQYNAQPPPSLQYNVEPPQSLQYNVQPSQSLLYNVLPPQSLQYNVQPSQSLQYNVQPPQKPENNVQPSQSLQYNVKPPERLQNNAQPPQGLQPNVQPPQTQQYNVQPLQSLQYNVQPPQKLQYNGQPPQSLQYSVQQPQSLLFNAQPPQSLQYNVLPFQSPQGKVQTRSSSRSLFDINQPVPNIQYSFLPVAQKPLPFYFEPKTLIHLHPPPAYKSSARGVSFNLPPGEDPLMVDPGAYVGVHKKPEQTFLYSGQENSSFIQWLMTLFPNFYNYQPVQ</sequence>
<evidence type="ECO:0000256" key="1">
    <source>
        <dbReference type="SAM" id="MobiDB-lite"/>
    </source>
</evidence>
<proteinExistence type="predicted"/>
<protein>
    <submittedName>
        <fullName evidence="3">Uncharacterized protein</fullName>
    </submittedName>
</protein>
<feature type="region of interest" description="Disordered" evidence="1">
    <location>
        <begin position="327"/>
        <end position="348"/>
    </location>
</feature>
<organism evidence="3">
    <name type="scientific">Lygus hesperus</name>
    <name type="common">Western plant bug</name>
    <dbReference type="NCBI Taxonomy" id="30085"/>
    <lineage>
        <taxon>Eukaryota</taxon>
        <taxon>Metazoa</taxon>
        <taxon>Ecdysozoa</taxon>
        <taxon>Arthropoda</taxon>
        <taxon>Hexapoda</taxon>
        <taxon>Insecta</taxon>
        <taxon>Pterygota</taxon>
        <taxon>Neoptera</taxon>
        <taxon>Paraneoptera</taxon>
        <taxon>Hemiptera</taxon>
        <taxon>Heteroptera</taxon>
        <taxon>Panheteroptera</taxon>
        <taxon>Cimicomorpha</taxon>
        <taxon>Miridae</taxon>
        <taxon>Mirini</taxon>
        <taxon>Lygus</taxon>
    </lineage>
</organism>
<keyword evidence="2" id="KW-0732">Signal</keyword>
<accession>A0A0K8SZF0</accession>
<feature type="signal peptide" evidence="2">
    <location>
        <begin position="1"/>
        <end position="20"/>
    </location>
</feature>
<reference evidence="3" key="1">
    <citation type="submission" date="2014-09" db="EMBL/GenBank/DDBJ databases">
        <authorList>
            <person name="Magalhaes I.L.F."/>
            <person name="Oliveira U."/>
            <person name="Santos F.R."/>
            <person name="Vidigal T.H.D.A."/>
            <person name="Brescovit A.D."/>
            <person name="Santos A.J."/>
        </authorList>
    </citation>
    <scope>NUCLEOTIDE SEQUENCE</scope>
</reference>
<feature type="compositionally biased region" description="Polar residues" evidence="1">
    <location>
        <begin position="329"/>
        <end position="348"/>
    </location>
</feature>
<dbReference type="AlphaFoldDB" id="A0A0K8SZF0"/>
<feature type="chain" id="PRO_5005519665" evidence="2">
    <location>
        <begin position="21"/>
        <end position="526"/>
    </location>
</feature>
<name>A0A0K8SZF0_LYGHE</name>
<dbReference type="EMBL" id="GBRD01007197">
    <property type="protein sequence ID" value="JAG58624.1"/>
    <property type="molecule type" value="Transcribed_RNA"/>
</dbReference>
<evidence type="ECO:0000313" key="3">
    <source>
        <dbReference type="EMBL" id="JAG58624.1"/>
    </source>
</evidence>